<protein>
    <submittedName>
        <fullName evidence="3">Membrane protein</fullName>
    </submittedName>
</protein>
<dbReference type="PANTHER" id="PTHR37042:SF4">
    <property type="entry name" value="OUTER MEMBRANE PROTEIN RV1973"/>
    <property type="match status" value="1"/>
</dbReference>
<name>A0A1B8SHM4_9MYCO</name>
<evidence type="ECO:0000256" key="2">
    <source>
        <dbReference type="ARBA" id="ARBA00023136"/>
    </source>
</evidence>
<keyword evidence="4" id="KW-1185">Reference proteome</keyword>
<reference evidence="3 4" key="1">
    <citation type="submission" date="2015-06" db="EMBL/GenBank/DDBJ databases">
        <title>Genome sequence of Mycobacterium kumamotonense strain Roo.</title>
        <authorList>
            <person name="Greninger A.L."/>
            <person name="Cunningham G."/>
            <person name="Miller S."/>
        </authorList>
    </citation>
    <scope>NUCLEOTIDE SEQUENCE [LARGE SCALE GENOMIC DNA]</scope>
    <source>
        <strain evidence="3 4">Roo</strain>
    </source>
</reference>
<dbReference type="OrthoDB" id="3536396at2"/>
<dbReference type="PATRIC" id="fig|354243.3.peg.1706"/>
<comment type="caution">
    <text evidence="3">The sequence shown here is derived from an EMBL/GenBank/DDBJ whole genome shotgun (WGS) entry which is preliminary data.</text>
</comment>
<evidence type="ECO:0000256" key="1">
    <source>
        <dbReference type="ARBA" id="ARBA00004370"/>
    </source>
</evidence>
<dbReference type="STRING" id="354243.BST28_07160"/>
<keyword evidence="2" id="KW-0472">Membrane</keyword>
<proteinExistence type="predicted"/>
<evidence type="ECO:0000313" key="3">
    <source>
        <dbReference type="EMBL" id="OBY32194.1"/>
    </source>
</evidence>
<comment type="subcellular location">
    <subcellularLocation>
        <location evidence="1">Membrane</location>
    </subcellularLocation>
</comment>
<gene>
    <name evidence="3" type="ORF">ACT18_08190</name>
</gene>
<sequence length="157" mass="16843">MRRLVYGALPGLILAMAIAAGWLKWYEGAQRAGELARAETIDTASEFAVKMLSFRPDTIEGDLAGAQQLMTDVFRDRFASRARDQIVPDAKARNVTAAAEVSGAASVRATGDHAAVLVFADRTVTVGSAEPAEVDSSYLVTLDKVDGRWLVADFEPV</sequence>
<dbReference type="EMBL" id="LFOE01000008">
    <property type="protein sequence ID" value="OBY32194.1"/>
    <property type="molecule type" value="Genomic_DNA"/>
</dbReference>
<dbReference type="PANTHER" id="PTHR37042">
    <property type="entry name" value="OUTER MEMBRANE PROTEIN RV1973"/>
    <property type="match status" value="1"/>
</dbReference>
<dbReference type="Proteomes" id="UP000092668">
    <property type="component" value="Unassembled WGS sequence"/>
</dbReference>
<organism evidence="3 4">
    <name type="scientific">Mycolicibacter kumamotonensis</name>
    <dbReference type="NCBI Taxonomy" id="354243"/>
    <lineage>
        <taxon>Bacteria</taxon>
        <taxon>Bacillati</taxon>
        <taxon>Actinomycetota</taxon>
        <taxon>Actinomycetes</taxon>
        <taxon>Mycobacteriales</taxon>
        <taxon>Mycobacteriaceae</taxon>
        <taxon>Mycolicibacter</taxon>
    </lineage>
</organism>
<dbReference type="GO" id="GO:0016020">
    <property type="term" value="C:membrane"/>
    <property type="evidence" value="ECO:0007669"/>
    <property type="project" value="UniProtKB-SubCell"/>
</dbReference>
<dbReference type="RefSeq" id="WP_065287788.1">
    <property type="nucleotide sequence ID" value="NZ_LFOE01000008.1"/>
</dbReference>
<evidence type="ECO:0000313" key="4">
    <source>
        <dbReference type="Proteomes" id="UP000092668"/>
    </source>
</evidence>
<accession>A0A1B8SHM4</accession>
<dbReference type="AlphaFoldDB" id="A0A1B8SHM4"/>